<keyword evidence="9" id="KW-1185">Reference proteome</keyword>
<evidence type="ECO:0000313" key="9">
    <source>
        <dbReference type="Proteomes" id="UP000319383"/>
    </source>
</evidence>
<dbReference type="InterPro" id="IPR047218">
    <property type="entry name" value="YocR/YhdH-like"/>
</dbReference>
<feature type="transmembrane region" description="Helical" evidence="7">
    <location>
        <begin position="433"/>
        <end position="454"/>
    </location>
</feature>
<keyword evidence="4 7" id="KW-1133">Transmembrane helix</keyword>
<evidence type="ECO:0000256" key="2">
    <source>
        <dbReference type="ARBA" id="ARBA00022448"/>
    </source>
</evidence>
<protein>
    <recommendedName>
        <fullName evidence="6">Transporter</fullName>
    </recommendedName>
</protein>
<feature type="transmembrane region" description="Helical" evidence="7">
    <location>
        <begin position="396"/>
        <end position="413"/>
    </location>
</feature>
<dbReference type="PROSITE" id="PS50267">
    <property type="entry name" value="NA_NEUROTRAN_SYMP_3"/>
    <property type="match status" value="1"/>
</dbReference>
<feature type="transmembrane region" description="Helical" evidence="7">
    <location>
        <begin position="26"/>
        <end position="47"/>
    </location>
</feature>
<dbReference type="SUPFAM" id="SSF161070">
    <property type="entry name" value="SNF-like"/>
    <property type="match status" value="1"/>
</dbReference>
<dbReference type="PRINTS" id="PR00176">
    <property type="entry name" value="NANEUSMPORT"/>
</dbReference>
<organism evidence="8 9">
    <name type="scientific">Symmachiella dynata</name>
    <dbReference type="NCBI Taxonomy" id="2527995"/>
    <lineage>
        <taxon>Bacteria</taxon>
        <taxon>Pseudomonadati</taxon>
        <taxon>Planctomycetota</taxon>
        <taxon>Planctomycetia</taxon>
        <taxon>Planctomycetales</taxon>
        <taxon>Planctomycetaceae</taxon>
        <taxon>Symmachiella</taxon>
    </lineage>
</organism>
<comment type="similarity">
    <text evidence="6">Belongs to the sodium:neurotransmitter symporter (SNF) (TC 2.A.22) family.</text>
</comment>
<evidence type="ECO:0000256" key="1">
    <source>
        <dbReference type="ARBA" id="ARBA00004141"/>
    </source>
</evidence>
<feature type="transmembrane region" description="Helical" evidence="7">
    <location>
        <begin position="274"/>
        <end position="300"/>
    </location>
</feature>
<dbReference type="RefSeq" id="WP_145376238.1">
    <property type="nucleotide sequence ID" value="NZ_CP036276.1"/>
</dbReference>
<dbReference type="InterPro" id="IPR037272">
    <property type="entry name" value="SNS_sf"/>
</dbReference>
<evidence type="ECO:0000256" key="3">
    <source>
        <dbReference type="ARBA" id="ARBA00022692"/>
    </source>
</evidence>
<keyword evidence="6" id="KW-0769">Symport</keyword>
<evidence type="ECO:0000256" key="5">
    <source>
        <dbReference type="ARBA" id="ARBA00023136"/>
    </source>
</evidence>
<dbReference type="PANTHER" id="PTHR42948">
    <property type="entry name" value="TRANSPORTER"/>
    <property type="match status" value="1"/>
</dbReference>
<keyword evidence="3 6" id="KW-0812">Transmembrane</keyword>
<sequence length="464" mass="49042">MSGQPNQNGVELADASVKGNPDRGGFATNFGFIMAAVGSAVGLGNIWKFPYITGEYGGGAFVLVYLICIAVVGLPLMYAELIIGRRGGSDILGAMRNLAAEGSVLGRILAYLTGGMAVASGFLILSFYAVVAGWALHFLAVSLGLMPDAQLGAEGTFAEVAGSAKLSSLWHTIFMALTMIVVMGGIHGGIEKLCKILMPVLFLMLIALLIYVGYTGGLEESLTFLFKPDFHKLSAAAVLEALGHAFFTLSLGMGAIVTYGSYLKSERHVIRDGIAIAFLDTLIALMAGTVIFAVVFHAGLEAEGGPGLLFKTLPALFIKMPYGAAVSSFFFLLVVFAAWSSAVSLLEVVVAYFVDEWKMKRSIATCVFGGLVWGLGIASACDGSVLDFLDNLTTRYMLPLGGLAIAIFAGWFVSYEDRNSGFAPFGVVGEMLAAAWLFTIRFVSPVLIVIVILSKTGALDSFIK</sequence>
<dbReference type="PROSITE" id="PS00610">
    <property type="entry name" value="NA_NEUROTRAN_SYMP_1"/>
    <property type="match status" value="1"/>
</dbReference>
<dbReference type="NCBIfam" id="NF037979">
    <property type="entry name" value="Na_transp"/>
    <property type="match status" value="1"/>
</dbReference>
<accession>A0A517ZNB8</accession>
<dbReference type="GO" id="GO:0015293">
    <property type="term" value="F:symporter activity"/>
    <property type="evidence" value="ECO:0007669"/>
    <property type="project" value="UniProtKB-KW"/>
</dbReference>
<dbReference type="KEGG" id="sdyn:Mal52_24450"/>
<feature type="transmembrane region" description="Helical" evidence="7">
    <location>
        <begin position="59"/>
        <end position="83"/>
    </location>
</feature>
<feature type="transmembrane region" description="Helical" evidence="7">
    <location>
        <begin position="234"/>
        <end position="262"/>
    </location>
</feature>
<feature type="transmembrane region" description="Helical" evidence="7">
    <location>
        <begin position="196"/>
        <end position="214"/>
    </location>
</feature>
<keyword evidence="5 7" id="KW-0472">Membrane</keyword>
<evidence type="ECO:0000256" key="6">
    <source>
        <dbReference type="RuleBase" id="RU003732"/>
    </source>
</evidence>
<dbReference type="PANTHER" id="PTHR42948:SF1">
    <property type="entry name" value="TRANSPORTER"/>
    <property type="match status" value="1"/>
</dbReference>
<keyword evidence="2 6" id="KW-0813">Transport</keyword>
<evidence type="ECO:0000313" key="8">
    <source>
        <dbReference type="EMBL" id="QDU43967.1"/>
    </source>
</evidence>
<gene>
    <name evidence="8" type="ORF">Mal52_24450</name>
</gene>
<evidence type="ECO:0000256" key="4">
    <source>
        <dbReference type="ARBA" id="ARBA00022989"/>
    </source>
</evidence>
<dbReference type="InterPro" id="IPR000175">
    <property type="entry name" value="Na/ntran_symport"/>
</dbReference>
<dbReference type="CDD" id="cd10336">
    <property type="entry name" value="SLC6sbd_Tyt1-Like"/>
    <property type="match status" value="1"/>
</dbReference>
<comment type="subcellular location">
    <subcellularLocation>
        <location evidence="1">Membrane</location>
        <topology evidence="1">Multi-pass membrane protein</topology>
    </subcellularLocation>
</comment>
<proteinExistence type="inferred from homology"/>
<reference evidence="8 9" key="1">
    <citation type="submission" date="2019-02" db="EMBL/GenBank/DDBJ databases">
        <title>Deep-cultivation of Planctomycetes and their phenomic and genomic characterization uncovers novel biology.</title>
        <authorList>
            <person name="Wiegand S."/>
            <person name="Jogler M."/>
            <person name="Boedeker C."/>
            <person name="Pinto D."/>
            <person name="Vollmers J."/>
            <person name="Rivas-Marin E."/>
            <person name="Kohn T."/>
            <person name="Peeters S.H."/>
            <person name="Heuer A."/>
            <person name="Rast P."/>
            <person name="Oberbeckmann S."/>
            <person name="Bunk B."/>
            <person name="Jeske O."/>
            <person name="Meyerdierks A."/>
            <person name="Storesund J.E."/>
            <person name="Kallscheuer N."/>
            <person name="Luecker S."/>
            <person name="Lage O.M."/>
            <person name="Pohl T."/>
            <person name="Merkel B.J."/>
            <person name="Hornburger P."/>
            <person name="Mueller R.-W."/>
            <person name="Bruemmer F."/>
            <person name="Labrenz M."/>
            <person name="Spormann A.M."/>
            <person name="Op den Camp H."/>
            <person name="Overmann J."/>
            <person name="Amann R."/>
            <person name="Jetten M.S.M."/>
            <person name="Mascher T."/>
            <person name="Medema M.H."/>
            <person name="Devos D.P."/>
            <person name="Kaster A.-K."/>
            <person name="Ovreas L."/>
            <person name="Rohde M."/>
            <person name="Galperin M.Y."/>
            <person name="Jogler C."/>
        </authorList>
    </citation>
    <scope>NUCLEOTIDE SEQUENCE [LARGE SCALE GENOMIC DNA]</scope>
    <source>
        <strain evidence="8 9">Mal52</strain>
    </source>
</reference>
<feature type="transmembrane region" description="Helical" evidence="7">
    <location>
        <begin position="320"/>
        <end position="353"/>
    </location>
</feature>
<dbReference type="Proteomes" id="UP000319383">
    <property type="component" value="Chromosome"/>
</dbReference>
<feature type="transmembrane region" description="Helical" evidence="7">
    <location>
        <begin position="169"/>
        <end position="189"/>
    </location>
</feature>
<dbReference type="AlphaFoldDB" id="A0A517ZNB8"/>
<name>A0A517ZNB8_9PLAN</name>
<feature type="transmembrane region" description="Helical" evidence="7">
    <location>
        <begin position="104"/>
        <end position="136"/>
    </location>
</feature>
<evidence type="ECO:0000256" key="7">
    <source>
        <dbReference type="SAM" id="Phobius"/>
    </source>
</evidence>
<dbReference type="Pfam" id="PF00209">
    <property type="entry name" value="SNF"/>
    <property type="match status" value="2"/>
</dbReference>
<dbReference type="EMBL" id="CP036276">
    <property type="protein sequence ID" value="QDU43967.1"/>
    <property type="molecule type" value="Genomic_DNA"/>
</dbReference>
<dbReference type="GO" id="GO:0016020">
    <property type="term" value="C:membrane"/>
    <property type="evidence" value="ECO:0007669"/>
    <property type="project" value="UniProtKB-SubCell"/>
</dbReference>